<gene>
    <name evidence="6" type="ORF">H5410_062385</name>
</gene>
<evidence type="ECO:0000256" key="1">
    <source>
        <dbReference type="ARBA" id="ARBA00022723"/>
    </source>
</evidence>
<feature type="domain" description="Non-haem dioxygenase N-terminal" evidence="5">
    <location>
        <begin position="27"/>
        <end position="106"/>
    </location>
</feature>
<evidence type="ECO:0000259" key="5">
    <source>
        <dbReference type="Pfam" id="PF14226"/>
    </source>
</evidence>
<protein>
    <recommendedName>
        <fullName evidence="8">2-oxoglutarate-dependent dioxygenase</fullName>
    </recommendedName>
</protein>
<evidence type="ECO:0008006" key="8">
    <source>
        <dbReference type="Google" id="ProtNLM"/>
    </source>
</evidence>
<dbReference type="SUPFAM" id="SSF51197">
    <property type="entry name" value="Clavaminate synthase-like"/>
    <property type="match status" value="1"/>
</dbReference>
<dbReference type="GO" id="GO:0031418">
    <property type="term" value="F:L-ascorbic acid binding"/>
    <property type="evidence" value="ECO:0007669"/>
    <property type="project" value="UniProtKB-KW"/>
</dbReference>
<dbReference type="EMBL" id="JACXVP010000012">
    <property type="protein sequence ID" value="KAG5572619.1"/>
    <property type="molecule type" value="Genomic_DNA"/>
</dbReference>
<evidence type="ECO:0000259" key="4">
    <source>
        <dbReference type="Pfam" id="PF03171"/>
    </source>
</evidence>
<evidence type="ECO:0000256" key="3">
    <source>
        <dbReference type="ARBA" id="ARBA00023004"/>
    </source>
</evidence>
<keyword evidence="1" id="KW-0479">Metal-binding</keyword>
<dbReference type="AlphaFoldDB" id="A0A9J5WA86"/>
<dbReference type="InterPro" id="IPR026992">
    <property type="entry name" value="DIOX_N"/>
</dbReference>
<dbReference type="InterPro" id="IPR027443">
    <property type="entry name" value="IPNS-like_sf"/>
</dbReference>
<dbReference type="Gene3D" id="2.60.120.330">
    <property type="entry name" value="B-lactam Antibiotic, Isopenicillin N Synthase, Chain"/>
    <property type="match status" value="1"/>
</dbReference>
<evidence type="ECO:0000313" key="7">
    <source>
        <dbReference type="Proteomes" id="UP000824120"/>
    </source>
</evidence>
<keyword evidence="3" id="KW-0408">Iron</keyword>
<dbReference type="Pfam" id="PF03171">
    <property type="entry name" value="2OG-FeII_Oxy"/>
    <property type="match status" value="1"/>
</dbReference>
<keyword evidence="2" id="KW-0847">Vitamin C</keyword>
<dbReference type="Pfam" id="PF14226">
    <property type="entry name" value="DIOX_N"/>
    <property type="match status" value="1"/>
</dbReference>
<dbReference type="Proteomes" id="UP000824120">
    <property type="component" value="Chromosome 12"/>
</dbReference>
<dbReference type="InterPro" id="IPR044861">
    <property type="entry name" value="IPNS-like_FE2OG_OXY"/>
</dbReference>
<dbReference type="GO" id="GO:0016706">
    <property type="term" value="F:2-oxoglutarate-dependent dioxygenase activity"/>
    <property type="evidence" value="ECO:0007669"/>
    <property type="project" value="UniProtKB-ARBA"/>
</dbReference>
<organism evidence="6 7">
    <name type="scientific">Solanum commersonii</name>
    <name type="common">Commerson's wild potato</name>
    <name type="synonym">Commerson's nightshade</name>
    <dbReference type="NCBI Taxonomy" id="4109"/>
    <lineage>
        <taxon>Eukaryota</taxon>
        <taxon>Viridiplantae</taxon>
        <taxon>Streptophyta</taxon>
        <taxon>Embryophyta</taxon>
        <taxon>Tracheophyta</taxon>
        <taxon>Spermatophyta</taxon>
        <taxon>Magnoliopsida</taxon>
        <taxon>eudicotyledons</taxon>
        <taxon>Gunneridae</taxon>
        <taxon>Pentapetalae</taxon>
        <taxon>asterids</taxon>
        <taxon>lamiids</taxon>
        <taxon>Solanales</taxon>
        <taxon>Solanaceae</taxon>
        <taxon>Solanoideae</taxon>
        <taxon>Solaneae</taxon>
        <taxon>Solanum</taxon>
    </lineage>
</organism>
<sequence>MYTVFSFHCQKKKDKSMTMAFQVEPKLPIIEFTDETLRGGTTSWLSTSREIRCALEEYGCFAAVYKKVMPELREAMFDHCKELFKLPLETKLKNNSDIFGFGYGGNFGTMPLAEFFGIVDGETIDATKDFANKMWPNDNVRKYCEESISYSKLIAELDDTIIRMALESYGIEKHYEALKHSCMYLMRLIKYRSPKNNETSIGHSPHRDKSFMGIIDTNQVGGLEMQTRDGKWITFHTSSYKTLVIIAGEPFTAWSNGRVYAPIHRVIMKGVEDKYSLALFSFMRGTIEVPEELIDEENPKQFKSFNNFQYLKYCGTRGSKEKDPLKAYCGV</sequence>
<comment type="caution">
    <text evidence="6">The sequence shown here is derived from an EMBL/GenBank/DDBJ whole genome shotgun (WGS) entry which is preliminary data.</text>
</comment>
<evidence type="ECO:0000256" key="2">
    <source>
        <dbReference type="ARBA" id="ARBA00022896"/>
    </source>
</evidence>
<name>A0A9J5WA86_SOLCO</name>
<accession>A0A9J5WA86</accession>
<dbReference type="InterPro" id="IPR050231">
    <property type="entry name" value="Iron_ascorbate_oxido_reductase"/>
</dbReference>
<feature type="domain" description="Isopenicillin N synthase-like Fe(2+) 2OG dioxygenase" evidence="4">
    <location>
        <begin position="185"/>
        <end position="281"/>
    </location>
</feature>
<dbReference type="OrthoDB" id="288590at2759"/>
<reference evidence="6 7" key="1">
    <citation type="submission" date="2020-09" db="EMBL/GenBank/DDBJ databases">
        <title>De no assembly of potato wild relative species, Solanum commersonii.</title>
        <authorList>
            <person name="Cho K."/>
        </authorList>
    </citation>
    <scope>NUCLEOTIDE SEQUENCE [LARGE SCALE GENOMIC DNA]</scope>
    <source>
        <strain evidence="6">LZ3.2</strain>
        <tissue evidence="6">Leaf</tissue>
    </source>
</reference>
<dbReference type="PANTHER" id="PTHR47990">
    <property type="entry name" value="2-OXOGLUTARATE (2OG) AND FE(II)-DEPENDENT OXYGENASE SUPERFAMILY PROTEIN-RELATED"/>
    <property type="match status" value="1"/>
</dbReference>
<dbReference type="GO" id="GO:0046872">
    <property type="term" value="F:metal ion binding"/>
    <property type="evidence" value="ECO:0007669"/>
    <property type="project" value="UniProtKB-KW"/>
</dbReference>
<evidence type="ECO:0000313" key="6">
    <source>
        <dbReference type="EMBL" id="KAG5572619.1"/>
    </source>
</evidence>
<proteinExistence type="predicted"/>
<keyword evidence="7" id="KW-1185">Reference proteome</keyword>